<dbReference type="AlphaFoldDB" id="A0A3P3VKD5"/>
<evidence type="ECO:0000256" key="4">
    <source>
        <dbReference type="ARBA" id="ARBA00023163"/>
    </source>
</evidence>
<dbReference type="Gene3D" id="1.10.10.10">
    <property type="entry name" value="Winged helix-like DNA-binding domain superfamily/Winged helix DNA-binding domain"/>
    <property type="match status" value="1"/>
</dbReference>
<dbReference type="GO" id="GO:0003700">
    <property type="term" value="F:DNA-binding transcription factor activity"/>
    <property type="evidence" value="ECO:0007669"/>
    <property type="project" value="InterPro"/>
</dbReference>
<evidence type="ECO:0000256" key="3">
    <source>
        <dbReference type="ARBA" id="ARBA00023125"/>
    </source>
</evidence>
<comment type="similarity">
    <text evidence="1">Belongs to the LysR transcriptional regulatory family.</text>
</comment>
<dbReference type="EMBL" id="QWEZ01000002">
    <property type="protein sequence ID" value="RRJ83195.1"/>
    <property type="molecule type" value="Genomic_DNA"/>
</dbReference>
<keyword evidence="2" id="KW-0805">Transcription regulation</keyword>
<dbReference type="RefSeq" id="WP_125017647.1">
    <property type="nucleotide sequence ID" value="NZ_QWEZ01000002.1"/>
</dbReference>
<dbReference type="InterPro" id="IPR036388">
    <property type="entry name" value="WH-like_DNA-bd_sf"/>
</dbReference>
<sequence length="307" mass="34899">MPQQRHFDLNLLRCFSVVYRTGSFTQAAAELDLTQSSVSNAIARLRQAIGEELFVRSGRGIQPTSAAHQLHEQLESPLLQIESALHSFERFDPLQSARTFQVYAMEPAIHQLQPLLDQRLKGAASRIVFRDMPSQESLIYDHLIGGKVDLLIDFIEPQQASLRSLALQQQPICCIARRGHPRIEGTLDREGYYREEHVIFNLRRQNITLADLLIRERLRPRRIYCEHGSLIGMLATVGRSNAIGVTSVAMARQYQESFGLQVLPLPFIADPVRVHLVWTARMEHHPAQQWLRTTLQQVAGQLETAEA</sequence>
<reference evidence="6 7" key="1">
    <citation type="submission" date="2018-08" db="EMBL/GenBank/DDBJ databases">
        <authorList>
            <person name="Khan S.A."/>
        </authorList>
    </citation>
    <scope>NUCLEOTIDE SEQUENCE [LARGE SCALE GENOMIC DNA]</scope>
    <source>
        <strain evidence="6 7">GTF-13</strain>
    </source>
</reference>
<keyword evidence="3" id="KW-0238">DNA-binding</keyword>
<dbReference type="PROSITE" id="PS50931">
    <property type="entry name" value="HTH_LYSR"/>
    <property type="match status" value="1"/>
</dbReference>
<comment type="caution">
    <text evidence="6">The sequence shown here is derived from an EMBL/GenBank/DDBJ whole genome shotgun (WGS) entry which is preliminary data.</text>
</comment>
<feature type="domain" description="HTH lysR-type" evidence="5">
    <location>
        <begin position="7"/>
        <end position="64"/>
    </location>
</feature>
<organism evidence="6 7">
    <name type="scientific">Aestuariirhabdus litorea</name>
    <dbReference type="NCBI Taxonomy" id="2528527"/>
    <lineage>
        <taxon>Bacteria</taxon>
        <taxon>Pseudomonadati</taxon>
        <taxon>Pseudomonadota</taxon>
        <taxon>Gammaproteobacteria</taxon>
        <taxon>Oceanospirillales</taxon>
        <taxon>Aestuariirhabdaceae</taxon>
        <taxon>Aestuariirhabdus</taxon>
    </lineage>
</organism>
<dbReference type="InterPro" id="IPR005119">
    <property type="entry name" value="LysR_subst-bd"/>
</dbReference>
<evidence type="ECO:0000313" key="6">
    <source>
        <dbReference type="EMBL" id="RRJ83195.1"/>
    </source>
</evidence>
<proteinExistence type="inferred from homology"/>
<evidence type="ECO:0000256" key="1">
    <source>
        <dbReference type="ARBA" id="ARBA00009437"/>
    </source>
</evidence>
<dbReference type="InterPro" id="IPR036390">
    <property type="entry name" value="WH_DNA-bd_sf"/>
</dbReference>
<dbReference type="InterPro" id="IPR000847">
    <property type="entry name" value="LysR_HTH_N"/>
</dbReference>
<keyword evidence="4" id="KW-0804">Transcription</keyword>
<keyword evidence="7" id="KW-1185">Reference proteome</keyword>
<gene>
    <name evidence="6" type="ORF">D0544_15285</name>
</gene>
<dbReference type="SUPFAM" id="SSF46785">
    <property type="entry name" value="Winged helix' DNA-binding domain"/>
    <property type="match status" value="1"/>
</dbReference>
<dbReference type="GO" id="GO:0003677">
    <property type="term" value="F:DNA binding"/>
    <property type="evidence" value="ECO:0007669"/>
    <property type="project" value="UniProtKB-KW"/>
</dbReference>
<evidence type="ECO:0000256" key="2">
    <source>
        <dbReference type="ARBA" id="ARBA00023015"/>
    </source>
</evidence>
<evidence type="ECO:0000259" key="5">
    <source>
        <dbReference type="PROSITE" id="PS50931"/>
    </source>
</evidence>
<reference evidence="6 7" key="2">
    <citation type="submission" date="2018-12" db="EMBL/GenBank/DDBJ databases">
        <title>Simiduia agarivorans gen. nov., sp. nov., a marine, agarolytic bacterium isolated from shallow coastal water from Keelung, Taiwan.</title>
        <authorList>
            <person name="Shieh W.Y."/>
        </authorList>
    </citation>
    <scope>NUCLEOTIDE SEQUENCE [LARGE SCALE GENOMIC DNA]</scope>
    <source>
        <strain evidence="6 7">GTF-13</strain>
    </source>
</reference>
<evidence type="ECO:0000313" key="7">
    <source>
        <dbReference type="Proteomes" id="UP000280792"/>
    </source>
</evidence>
<dbReference type="PANTHER" id="PTHR30118">
    <property type="entry name" value="HTH-TYPE TRANSCRIPTIONAL REGULATOR LEUO-RELATED"/>
    <property type="match status" value="1"/>
</dbReference>
<name>A0A3P3VKD5_9GAMM</name>
<dbReference type="Pfam" id="PF03466">
    <property type="entry name" value="LysR_substrate"/>
    <property type="match status" value="1"/>
</dbReference>
<dbReference type="Pfam" id="PF00126">
    <property type="entry name" value="HTH_1"/>
    <property type="match status" value="1"/>
</dbReference>
<dbReference type="InterPro" id="IPR050389">
    <property type="entry name" value="LysR-type_TF"/>
</dbReference>
<dbReference type="Proteomes" id="UP000280792">
    <property type="component" value="Unassembled WGS sequence"/>
</dbReference>
<dbReference type="PANTHER" id="PTHR30118:SF6">
    <property type="entry name" value="HTH-TYPE TRANSCRIPTIONAL REGULATOR LEUO"/>
    <property type="match status" value="1"/>
</dbReference>
<protein>
    <submittedName>
        <fullName evidence="6">LysR family transcriptional regulator</fullName>
    </submittedName>
</protein>
<accession>A0A3P3VKD5</accession>
<dbReference type="SUPFAM" id="SSF53850">
    <property type="entry name" value="Periplasmic binding protein-like II"/>
    <property type="match status" value="1"/>
</dbReference>
<dbReference type="CDD" id="cd08466">
    <property type="entry name" value="PBP2_LeuO"/>
    <property type="match status" value="1"/>
</dbReference>
<dbReference type="Gene3D" id="3.40.190.10">
    <property type="entry name" value="Periplasmic binding protein-like II"/>
    <property type="match status" value="2"/>
</dbReference>
<dbReference type="PRINTS" id="PR00039">
    <property type="entry name" value="HTHLYSR"/>
</dbReference>